<dbReference type="OrthoDB" id="70250at2759"/>
<proteinExistence type="predicted"/>
<evidence type="ECO:0000313" key="1">
    <source>
        <dbReference type="EMBL" id="TDH71780.1"/>
    </source>
</evidence>
<protein>
    <submittedName>
        <fullName evidence="1">Uncharacterized protein</fullName>
    </submittedName>
</protein>
<comment type="caution">
    <text evidence="1">The sequence shown here is derived from an EMBL/GenBank/DDBJ whole genome shotgun (WGS) entry which is preliminary data.</text>
</comment>
<dbReference type="KEGG" id="blac:94350425"/>
<accession>A0A976IHA1</accession>
<dbReference type="RefSeq" id="XP_067821279.1">
    <property type="nucleotide sequence ID" value="XM_067964754.1"/>
</dbReference>
<dbReference type="Proteomes" id="UP000294530">
    <property type="component" value="Unassembled WGS sequence"/>
</dbReference>
<reference evidence="1 2" key="1">
    <citation type="journal article" date="2021" name="Genome Biol.">
        <title>AFLAP: assembly-free linkage analysis pipeline using k-mers from genome sequencing data.</title>
        <authorList>
            <person name="Fletcher K."/>
            <person name="Zhang L."/>
            <person name="Gil J."/>
            <person name="Han R."/>
            <person name="Cavanaugh K."/>
            <person name="Michelmore R."/>
        </authorList>
    </citation>
    <scope>NUCLEOTIDE SEQUENCE [LARGE SCALE GENOMIC DNA]</scope>
    <source>
        <strain evidence="1 2">SF5</strain>
    </source>
</reference>
<dbReference type="GeneID" id="94350425"/>
<name>A0A976IHA1_BRELC</name>
<dbReference type="EMBL" id="SHOA02000015">
    <property type="protein sequence ID" value="TDH71780.1"/>
    <property type="molecule type" value="Genomic_DNA"/>
</dbReference>
<organism evidence="1 2">
    <name type="scientific">Bremia lactucae</name>
    <name type="common">Lettuce downy mildew</name>
    <dbReference type="NCBI Taxonomy" id="4779"/>
    <lineage>
        <taxon>Eukaryota</taxon>
        <taxon>Sar</taxon>
        <taxon>Stramenopiles</taxon>
        <taxon>Oomycota</taxon>
        <taxon>Peronosporomycetes</taxon>
        <taxon>Peronosporales</taxon>
        <taxon>Peronosporaceae</taxon>
        <taxon>Bremia</taxon>
    </lineage>
</organism>
<evidence type="ECO:0000313" key="2">
    <source>
        <dbReference type="Proteomes" id="UP000294530"/>
    </source>
</evidence>
<gene>
    <name evidence="1" type="ORF">CCR75_006686</name>
</gene>
<sequence length="253" mass="28748">MECSKVVYWPRHLWASPSVITSGLSVRCVRLSKTALCVVSLDSDPPFDFELLPAKCTESCRVVLFDAHVAALGNFEKFHSPKLLLQIGDFFRHNEEQQPMASIASDGMDTKLLEAVGYYSLYLPMTALGNATTAFQNILSEFWILSWLCASGETLEELSPFLAVISWQLNNAIGLPDRIRYFNRLAKTRRLTQQERLQVLQHFNWICYVMLDMVLGRVVLAYVGDITAPHIQVINTYGYFKQDVFLSLTYASF</sequence>
<dbReference type="AlphaFoldDB" id="A0A976IHA1"/>
<keyword evidence="2" id="KW-1185">Reference proteome</keyword>